<reference evidence="1" key="1">
    <citation type="submission" date="2014-05" db="EMBL/GenBank/DDBJ databases">
        <authorList>
            <person name="Chronopoulou M."/>
        </authorList>
    </citation>
    <scope>NUCLEOTIDE SEQUENCE</scope>
    <source>
        <tissue evidence="1">Whole organism</tissue>
    </source>
</reference>
<accession>A0A0K2TE63</accession>
<evidence type="ECO:0000313" key="1">
    <source>
        <dbReference type="EMBL" id="CDW23751.1"/>
    </source>
</evidence>
<dbReference type="AlphaFoldDB" id="A0A0K2TE63"/>
<organism evidence="1">
    <name type="scientific">Lepeophtheirus salmonis</name>
    <name type="common">Salmon louse</name>
    <name type="synonym">Caligus salmonis</name>
    <dbReference type="NCBI Taxonomy" id="72036"/>
    <lineage>
        <taxon>Eukaryota</taxon>
        <taxon>Metazoa</taxon>
        <taxon>Ecdysozoa</taxon>
        <taxon>Arthropoda</taxon>
        <taxon>Crustacea</taxon>
        <taxon>Multicrustacea</taxon>
        <taxon>Hexanauplia</taxon>
        <taxon>Copepoda</taxon>
        <taxon>Siphonostomatoida</taxon>
        <taxon>Caligidae</taxon>
        <taxon>Lepeophtheirus</taxon>
    </lineage>
</organism>
<sequence length="20" mass="2393">MSYIFGKIIFFKEKKLLISS</sequence>
<protein>
    <submittedName>
        <fullName evidence="1">Uncharacterized protein</fullName>
    </submittedName>
</protein>
<name>A0A0K2TE63_LEPSM</name>
<dbReference type="EMBL" id="HACA01006390">
    <property type="protein sequence ID" value="CDW23751.1"/>
    <property type="molecule type" value="Transcribed_RNA"/>
</dbReference>
<proteinExistence type="predicted"/>